<gene>
    <name evidence="9 11" type="primary">thiE</name>
    <name evidence="11" type="ORF">GCM10010912_34230</name>
</gene>
<dbReference type="EMBL" id="BMKR01000013">
    <property type="protein sequence ID" value="GGF86089.1"/>
    <property type="molecule type" value="Genomic_DNA"/>
</dbReference>
<dbReference type="InterPro" id="IPR022998">
    <property type="entry name" value="ThiamineP_synth_TenI"/>
</dbReference>
<dbReference type="PANTHER" id="PTHR20857:SF22">
    <property type="entry name" value="THIAZOLE TAUTOMERASE"/>
    <property type="match status" value="1"/>
</dbReference>
<comment type="catalytic activity">
    <reaction evidence="6 9">
        <text>4-methyl-5-(2-phosphooxyethyl)-thiazole + 4-amino-2-methyl-5-(diphosphooxymethyl)pyrimidine + H(+) = thiamine phosphate + diphosphate</text>
        <dbReference type="Rhea" id="RHEA:22328"/>
        <dbReference type="ChEBI" id="CHEBI:15378"/>
        <dbReference type="ChEBI" id="CHEBI:33019"/>
        <dbReference type="ChEBI" id="CHEBI:37575"/>
        <dbReference type="ChEBI" id="CHEBI:57841"/>
        <dbReference type="ChEBI" id="CHEBI:58296"/>
        <dbReference type="EC" id="2.5.1.3"/>
    </reaction>
</comment>
<dbReference type="RefSeq" id="WP_189026914.1">
    <property type="nucleotide sequence ID" value="NZ_BMKR01000013.1"/>
</dbReference>
<dbReference type="PANTHER" id="PTHR20857">
    <property type="entry name" value="THIAMINE-PHOSPHATE PYROPHOSPHORYLASE"/>
    <property type="match status" value="1"/>
</dbReference>
<dbReference type="Pfam" id="PF02581">
    <property type="entry name" value="TMP-TENI"/>
    <property type="match status" value="1"/>
</dbReference>
<dbReference type="AlphaFoldDB" id="A0A917FIR5"/>
<evidence type="ECO:0000256" key="9">
    <source>
        <dbReference type="HAMAP-Rule" id="MF_00097"/>
    </source>
</evidence>
<sequence>MAKGEIHLISDGKLSLPQFARLAANVHEWVDYIHLREKSATARELLAAAKDMLSSGIPAAQLVINDRIDVALASEASGVQLGWHSLDPAVARLLAPGLRLGRSVHSAAEAEEAAMQGADYCLYGHVYPSASKPGQPARGLALLAETVQRCPLPVIAIGGIGPGNAGEVMHQGAAGIAVMSGICGAGDPWSAARAIRLAVQGVACRDLGAKEVTFDEIAD</sequence>
<evidence type="ECO:0000256" key="7">
    <source>
        <dbReference type="ARBA" id="ARBA00047851"/>
    </source>
</evidence>
<keyword evidence="5 9" id="KW-0784">Thiamine biosynthesis</keyword>
<evidence type="ECO:0000313" key="12">
    <source>
        <dbReference type="Proteomes" id="UP000637643"/>
    </source>
</evidence>
<evidence type="ECO:0000256" key="2">
    <source>
        <dbReference type="ARBA" id="ARBA00022679"/>
    </source>
</evidence>
<dbReference type="InterPro" id="IPR034291">
    <property type="entry name" value="TMP_synthase"/>
</dbReference>
<reference evidence="11" key="1">
    <citation type="journal article" date="2014" name="Int. J. Syst. Evol. Microbiol.">
        <title>Complete genome sequence of Corynebacterium casei LMG S-19264T (=DSM 44701T), isolated from a smear-ripened cheese.</title>
        <authorList>
            <consortium name="US DOE Joint Genome Institute (JGI-PGF)"/>
            <person name="Walter F."/>
            <person name="Albersmeier A."/>
            <person name="Kalinowski J."/>
            <person name="Ruckert C."/>
        </authorList>
    </citation>
    <scope>NUCLEOTIDE SEQUENCE</scope>
    <source>
        <strain evidence="11">CGMCC 1.16134</strain>
    </source>
</reference>
<dbReference type="CDD" id="cd00564">
    <property type="entry name" value="TMP_TenI"/>
    <property type="match status" value="1"/>
</dbReference>
<dbReference type="Gene3D" id="3.20.20.70">
    <property type="entry name" value="Aldolase class I"/>
    <property type="match status" value="1"/>
</dbReference>
<evidence type="ECO:0000256" key="1">
    <source>
        <dbReference type="ARBA" id="ARBA00005165"/>
    </source>
</evidence>
<dbReference type="GO" id="GO:0009229">
    <property type="term" value="P:thiamine diphosphate biosynthetic process"/>
    <property type="evidence" value="ECO:0007669"/>
    <property type="project" value="UniProtKB-UniRule"/>
</dbReference>
<protein>
    <recommendedName>
        <fullName evidence="9">Thiamine-phosphate synthase</fullName>
        <shortName evidence="9">TP synthase</shortName>
        <shortName evidence="9">TPS</shortName>
        <ecNumber evidence="9">2.5.1.3</ecNumber>
    </recommendedName>
    <alternativeName>
        <fullName evidence="9">Thiamine-phosphate pyrophosphorylase</fullName>
        <shortName evidence="9">TMP pyrophosphorylase</shortName>
        <shortName evidence="9">TMP-PPase</shortName>
    </alternativeName>
</protein>
<comment type="cofactor">
    <cofactor evidence="9">
        <name>Mg(2+)</name>
        <dbReference type="ChEBI" id="CHEBI:18420"/>
    </cofactor>
    <text evidence="9">Binds 1 Mg(2+) ion per subunit.</text>
</comment>
<evidence type="ECO:0000256" key="4">
    <source>
        <dbReference type="ARBA" id="ARBA00022842"/>
    </source>
</evidence>
<name>A0A917FIR5_9BACL</name>
<comment type="caution">
    <text evidence="9">Lacks conserved residue(s) required for the propagation of feature annotation.</text>
</comment>
<dbReference type="GO" id="GO:0004789">
    <property type="term" value="F:thiamine-phosphate diphosphorylase activity"/>
    <property type="evidence" value="ECO:0007669"/>
    <property type="project" value="UniProtKB-UniRule"/>
</dbReference>
<evidence type="ECO:0000313" key="11">
    <source>
        <dbReference type="EMBL" id="GGF86089.1"/>
    </source>
</evidence>
<dbReference type="GO" id="GO:0000287">
    <property type="term" value="F:magnesium ion binding"/>
    <property type="evidence" value="ECO:0007669"/>
    <property type="project" value="UniProtKB-UniRule"/>
</dbReference>
<keyword evidence="12" id="KW-1185">Reference proteome</keyword>
<dbReference type="HAMAP" id="MF_00097">
    <property type="entry name" value="TMP_synthase"/>
    <property type="match status" value="1"/>
</dbReference>
<keyword evidence="4 9" id="KW-0460">Magnesium</keyword>
<evidence type="ECO:0000256" key="3">
    <source>
        <dbReference type="ARBA" id="ARBA00022723"/>
    </source>
</evidence>
<organism evidence="11 12">
    <name type="scientific">Paenibacillus albidus</name>
    <dbReference type="NCBI Taxonomy" id="2041023"/>
    <lineage>
        <taxon>Bacteria</taxon>
        <taxon>Bacillati</taxon>
        <taxon>Bacillota</taxon>
        <taxon>Bacilli</taxon>
        <taxon>Bacillales</taxon>
        <taxon>Paenibacillaceae</taxon>
        <taxon>Paenibacillus</taxon>
    </lineage>
</organism>
<comment type="pathway">
    <text evidence="1 9">Cofactor biosynthesis; thiamine diphosphate biosynthesis; thiamine phosphate from 4-amino-2-methyl-5-diphosphomethylpyrimidine and 4-methyl-5-(2-phosphoethyl)-thiazole: step 1/1.</text>
</comment>
<keyword evidence="3 9" id="KW-0479">Metal-binding</keyword>
<proteinExistence type="inferred from homology"/>
<dbReference type="SUPFAM" id="SSF51391">
    <property type="entry name" value="Thiamin phosphate synthase"/>
    <property type="match status" value="1"/>
</dbReference>
<comment type="function">
    <text evidence="9">Condenses 4-methyl-5-(beta-hydroxyethyl)thiazole monophosphate (THZ-P) and 2-methyl-4-amino-5-hydroxymethyl pyrimidine pyrophosphate (HMP-PP) to form thiamine monophosphate (TMP).</text>
</comment>
<keyword evidence="2 9" id="KW-0808">Transferase</keyword>
<feature type="binding site" evidence="9">
    <location>
        <position position="132"/>
    </location>
    <ligand>
        <name>4-amino-2-methyl-5-(diphosphooxymethyl)pyrimidine</name>
        <dbReference type="ChEBI" id="CHEBI:57841"/>
    </ligand>
</feature>
<evidence type="ECO:0000256" key="5">
    <source>
        <dbReference type="ARBA" id="ARBA00022977"/>
    </source>
</evidence>
<evidence type="ECO:0000259" key="10">
    <source>
        <dbReference type="Pfam" id="PF02581"/>
    </source>
</evidence>
<dbReference type="EC" id="2.5.1.3" evidence="9"/>
<reference evidence="11" key="2">
    <citation type="submission" date="2020-09" db="EMBL/GenBank/DDBJ databases">
        <authorList>
            <person name="Sun Q."/>
            <person name="Zhou Y."/>
        </authorList>
    </citation>
    <scope>NUCLEOTIDE SEQUENCE</scope>
    <source>
        <strain evidence="11">CGMCC 1.16134</strain>
    </source>
</reference>
<dbReference type="Proteomes" id="UP000637643">
    <property type="component" value="Unassembled WGS sequence"/>
</dbReference>
<evidence type="ECO:0000256" key="6">
    <source>
        <dbReference type="ARBA" id="ARBA00047334"/>
    </source>
</evidence>
<feature type="binding site" evidence="9">
    <location>
        <begin position="129"/>
        <end position="131"/>
    </location>
    <ligand>
        <name>2-[(2R,5Z)-2-carboxy-4-methylthiazol-5(2H)-ylidene]ethyl phosphate</name>
        <dbReference type="ChEBI" id="CHEBI:62899"/>
    </ligand>
</feature>
<dbReference type="InterPro" id="IPR013785">
    <property type="entry name" value="Aldolase_TIM"/>
</dbReference>
<feature type="binding site" evidence="9">
    <location>
        <position position="159"/>
    </location>
    <ligand>
        <name>2-[(2R,5Z)-2-carboxy-4-methylthiazol-5(2H)-ylidene]ethyl phosphate</name>
        <dbReference type="ChEBI" id="CHEBI:62899"/>
    </ligand>
</feature>
<feature type="binding site" evidence="9">
    <location>
        <position position="65"/>
    </location>
    <ligand>
        <name>4-amino-2-methyl-5-(diphosphooxymethyl)pyrimidine</name>
        <dbReference type="ChEBI" id="CHEBI:57841"/>
    </ligand>
</feature>
<dbReference type="InterPro" id="IPR036206">
    <property type="entry name" value="ThiamineP_synth_sf"/>
</dbReference>
<dbReference type="GO" id="GO:0005737">
    <property type="term" value="C:cytoplasm"/>
    <property type="evidence" value="ECO:0007669"/>
    <property type="project" value="TreeGrafter"/>
</dbReference>
<accession>A0A917FIR5</accession>
<feature type="binding site" evidence="9">
    <location>
        <position position="66"/>
    </location>
    <ligand>
        <name>Mg(2+)</name>
        <dbReference type="ChEBI" id="CHEBI:18420"/>
    </ligand>
</feature>
<dbReference type="GO" id="GO:0009228">
    <property type="term" value="P:thiamine biosynthetic process"/>
    <property type="evidence" value="ECO:0007669"/>
    <property type="project" value="UniProtKB-KW"/>
</dbReference>
<feature type="binding site" evidence="9">
    <location>
        <position position="103"/>
    </location>
    <ligand>
        <name>4-amino-2-methyl-5-(diphosphooxymethyl)pyrimidine</name>
        <dbReference type="ChEBI" id="CHEBI:57841"/>
    </ligand>
</feature>
<feature type="domain" description="Thiamine phosphate synthase/TenI" evidence="10">
    <location>
        <begin position="10"/>
        <end position="182"/>
    </location>
</feature>
<evidence type="ECO:0000256" key="8">
    <source>
        <dbReference type="ARBA" id="ARBA00047883"/>
    </source>
</evidence>
<comment type="catalytic activity">
    <reaction evidence="8 9">
        <text>2-[(2R,5Z)-2-carboxy-4-methylthiazol-5(2H)-ylidene]ethyl phosphate + 4-amino-2-methyl-5-(diphosphooxymethyl)pyrimidine + 2 H(+) = thiamine phosphate + CO2 + diphosphate</text>
        <dbReference type="Rhea" id="RHEA:47844"/>
        <dbReference type="ChEBI" id="CHEBI:15378"/>
        <dbReference type="ChEBI" id="CHEBI:16526"/>
        <dbReference type="ChEBI" id="CHEBI:33019"/>
        <dbReference type="ChEBI" id="CHEBI:37575"/>
        <dbReference type="ChEBI" id="CHEBI:57841"/>
        <dbReference type="ChEBI" id="CHEBI:62899"/>
        <dbReference type="EC" id="2.5.1.3"/>
    </reaction>
</comment>
<comment type="similarity">
    <text evidence="9">Belongs to the thiamine-phosphate synthase family.</text>
</comment>
<comment type="caution">
    <text evidence="11">The sequence shown here is derived from an EMBL/GenBank/DDBJ whole genome shotgun (WGS) entry which is preliminary data.</text>
</comment>
<comment type="catalytic activity">
    <reaction evidence="7 9">
        <text>2-(2-carboxy-4-methylthiazol-5-yl)ethyl phosphate + 4-amino-2-methyl-5-(diphosphooxymethyl)pyrimidine + 2 H(+) = thiamine phosphate + CO2 + diphosphate</text>
        <dbReference type="Rhea" id="RHEA:47848"/>
        <dbReference type="ChEBI" id="CHEBI:15378"/>
        <dbReference type="ChEBI" id="CHEBI:16526"/>
        <dbReference type="ChEBI" id="CHEBI:33019"/>
        <dbReference type="ChEBI" id="CHEBI:37575"/>
        <dbReference type="ChEBI" id="CHEBI:57841"/>
        <dbReference type="ChEBI" id="CHEBI:62890"/>
        <dbReference type="EC" id="2.5.1.3"/>
    </reaction>
</comment>